<dbReference type="GO" id="GO:0000049">
    <property type="term" value="F:tRNA binding"/>
    <property type="evidence" value="ECO:0007669"/>
    <property type="project" value="UniProtKB-UniRule"/>
</dbReference>
<sequence length="227" mass="24954">MSAAEQIQSLISSLETDLGIDANAPIGNQQSKDQKKSEQKPKTKKPKAPKPAKTVADPNQPEITKLDIRVGKIVKVWKHETADKLYCEEIDVGEDEPRQIASGLVYHYSLEEMQDHRVLVLCNLKPRNLVGFRSHGMVMCAAVPLEDGKEKVAFVTPPEDAKVGERITFEGLTGEPFTPAQVEKKKVLTVLGDEMKTDDNGVAKWKEHVFGTSAGPCTAPVNNGLIR</sequence>
<proteinExistence type="predicted"/>
<keyword evidence="2 3" id="KW-0694">RNA-binding</keyword>
<comment type="caution">
    <text evidence="7">The sequence shown here is derived from an EMBL/GenBank/DDBJ whole genome shotgun (WGS) entry which is preliminary data.</text>
</comment>
<dbReference type="PANTHER" id="PTHR11586:SF33">
    <property type="entry name" value="AMINOACYL TRNA SYNTHASE COMPLEX-INTERACTING MULTIFUNCTIONAL PROTEIN 1"/>
    <property type="match status" value="1"/>
</dbReference>
<dbReference type="Gene3D" id="2.40.50.140">
    <property type="entry name" value="Nucleic acid-binding proteins"/>
    <property type="match status" value="1"/>
</dbReference>
<evidence type="ECO:0000259" key="5">
    <source>
        <dbReference type="PROSITE" id="PS50886"/>
    </source>
</evidence>
<feature type="compositionally biased region" description="Basic and acidic residues" evidence="4">
    <location>
        <begin position="32"/>
        <end position="41"/>
    </location>
</feature>
<feature type="domain" description="TRNA-binding" evidence="5">
    <location>
        <begin position="62"/>
        <end position="168"/>
    </location>
</feature>
<organism evidence="7 8">
    <name type="scientific">Phytophthora palmivora</name>
    <dbReference type="NCBI Taxonomy" id="4796"/>
    <lineage>
        <taxon>Eukaryota</taxon>
        <taxon>Sar</taxon>
        <taxon>Stramenopiles</taxon>
        <taxon>Oomycota</taxon>
        <taxon>Peronosporomycetes</taxon>
        <taxon>Peronosporales</taxon>
        <taxon>Peronosporaceae</taxon>
        <taxon>Phytophthora</taxon>
    </lineage>
</organism>
<evidence type="ECO:0000313" key="8">
    <source>
        <dbReference type="Proteomes" id="UP000237271"/>
    </source>
</evidence>
<evidence type="ECO:0000256" key="4">
    <source>
        <dbReference type="SAM" id="MobiDB-lite"/>
    </source>
</evidence>
<protein>
    <submittedName>
        <fullName evidence="7">Methionine-tRNA ligase, beta subunit</fullName>
    </submittedName>
</protein>
<evidence type="ECO:0000256" key="1">
    <source>
        <dbReference type="ARBA" id="ARBA00022555"/>
    </source>
</evidence>
<keyword evidence="8" id="KW-1185">Reference proteome</keyword>
<accession>A0A2P4YJG8</accession>
<dbReference type="EMBL" id="NCKW01002269">
    <property type="protein sequence ID" value="POM77889.1"/>
    <property type="molecule type" value="Genomic_DNA"/>
</dbReference>
<gene>
    <name evidence="7" type="ORF">PHPALM_4658</name>
    <name evidence="6" type="ORF">PHPALM_8896</name>
</gene>
<reference evidence="7 8" key="1">
    <citation type="journal article" date="2017" name="Genome Biol. Evol.">
        <title>Phytophthora megakarya and P. palmivora, closely related causal agents of cacao black pod rot, underwent increases in genome sizes and gene numbers by different mechanisms.</title>
        <authorList>
            <person name="Ali S.S."/>
            <person name="Shao J."/>
            <person name="Lary D.J."/>
            <person name="Kronmiller B."/>
            <person name="Shen D."/>
            <person name="Strem M.D."/>
            <person name="Amoako-Attah I."/>
            <person name="Akrofi A.Y."/>
            <person name="Begoude B.A."/>
            <person name="Ten Hoopen G.M."/>
            <person name="Coulibaly K."/>
            <person name="Kebe B.I."/>
            <person name="Melnick R.L."/>
            <person name="Guiltinan M.J."/>
            <person name="Tyler B.M."/>
            <person name="Meinhardt L.W."/>
            <person name="Bailey B.A."/>
        </authorList>
    </citation>
    <scope>NUCLEOTIDE SEQUENCE [LARGE SCALE GENOMIC DNA]</scope>
    <source>
        <strain evidence="7">Sbr112.9</strain>
        <strain evidence="8">sbr112.9</strain>
    </source>
</reference>
<dbReference type="EMBL" id="NCKW01004916">
    <property type="protein sequence ID" value="POM74193.1"/>
    <property type="molecule type" value="Genomic_DNA"/>
</dbReference>
<evidence type="ECO:0000256" key="3">
    <source>
        <dbReference type="PROSITE-ProRule" id="PRU00209"/>
    </source>
</evidence>
<dbReference type="OrthoDB" id="19141at2759"/>
<evidence type="ECO:0000313" key="6">
    <source>
        <dbReference type="EMBL" id="POM74193.1"/>
    </source>
</evidence>
<dbReference type="PROSITE" id="PS50886">
    <property type="entry name" value="TRBD"/>
    <property type="match status" value="1"/>
</dbReference>
<dbReference type="FunFam" id="2.40.50.140:FF:000225">
    <property type="entry name" value="tyrosine--tRNA ligase, cytoplasmic"/>
    <property type="match status" value="1"/>
</dbReference>
<dbReference type="InterPro" id="IPR051270">
    <property type="entry name" value="Tyrosine-tRNA_ligase_regulator"/>
</dbReference>
<dbReference type="SUPFAM" id="SSF50249">
    <property type="entry name" value="Nucleic acid-binding proteins"/>
    <property type="match status" value="1"/>
</dbReference>
<name>A0A2P4YJG8_9STRA</name>
<dbReference type="Proteomes" id="UP000237271">
    <property type="component" value="Unassembled WGS sequence"/>
</dbReference>
<evidence type="ECO:0000256" key="2">
    <source>
        <dbReference type="ARBA" id="ARBA00022884"/>
    </source>
</evidence>
<keyword evidence="7" id="KW-0436">Ligase</keyword>
<dbReference type="GO" id="GO:0016874">
    <property type="term" value="F:ligase activity"/>
    <property type="evidence" value="ECO:0007669"/>
    <property type="project" value="UniProtKB-KW"/>
</dbReference>
<dbReference type="InterPro" id="IPR002547">
    <property type="entry name" value="tRNA-bd_dom"/>
</dbReference>
<evidence type="ECO:0000313" key="7">
    <source>
        <dbReference type="EMBL" id="POM77889.1"/>
    </source>
</evidence>
<reference evidence="7" key="2">
    <citation type="submission" date="2017-04" db="EMBL/GenBank/DDBJ databases">
        <authorList>
            <person name="Ali S."/>
            <person name="Shao J."/>
            <person name="Larry D.J."/>
            <person name="Kronmiller B."/>
            <person name="Shen D."/>
            <person name="Strem M.D."/>
            <person name="Melnick R.L."/>
            <person name="Guiltinan M.J."/>
            <person name="Tyler B.M."/>
            <person name="Meinhardt L.W."/>
            <person name="Bailey B.A."/>
        </authorList>
    </citation>
    <scope>NUCLEOTIDE SEQUENCE</scope>
    <source>
        <strain evidence="7">Sbr112.9</strain>
        <tissue evidence="7">Mycelia</tissue>
    </source>
</reference>
<feature type="region of interest" description="Disordered" evidence="4">
    <location>
        <begin position="21"/>
        <end position="60"/>
    </location>
</feature>
<dbReference type="AlphaFoldDB" id="A0A2P4YJG8"/>
<dbReference type="Pfam" id="PF01588">
    <property type="entry name" value="tRNA_bind"/>
    <property type="match status" value="1"/>
</dbReference>
<dbReference type="PANTHER" id="PTHR11586">
    <property type="entry name" value="TRNA-AMINOACYLATION COFACTOR ARC1 FAMILY MEMBER"/>
    <property type="match status" value="1"/>
</dbReference>
<dbReference type="CDD" id="cd02799">
    <property type="entry name" value="tRNA_bind_EMAP-II_like"/>
    <property type="match status" value="1"/>
</dbReference>
<dbReference type="InterPro" id="IPR012340">
    <property type="entry name" value="NA-bd_OB-fold"/>
</dbReference>
<keyword evidence="1 3" id="KW-0820">tRNA-binding</keyword>